<dbReference type="EMBL" id="BTGU01000555">
    <property type="protein sequence ID" value="GMN68118.1"/>
    <property type="molecule type" value="Genomic_DNA"/>
</dbReference>
<evidence type="ECO:0000313" key="3">
    <source>
        <dbReference type="Proteomes" id="UP001187192"/>
    </source>
</evidence>
<evidence type="ECO:0000313" key="1">
    <source>
        <dbReference type="EMBL" id="GMN68113.1"/>
    </source>
</evidence>
<accession>A0AA88E6L2</accession>
<dbReference type="PANTHER" id="PTHR47199">
    <property type="entry name" value="PHOTOSYSTEM II STABILITY/ASSEMBLY FACTOR HCF136, CHLOROPLASTIC"/>
    <property type="match status" value="1"/>
</dbReference>
<gene>
    <name evidence="1" type="ORF">TIFTF001_037174</name>
    <name evidence="2" type="ORF">TIFTF001_037175</name>
</gene>
<dbReference type="PANTHER" id="PTHR47199:SF2">
    <property type="entry name" value="PHOTOSYSTEM II STABILITY_ASSEMBLY FACTOR HCF136, CHLOROPLASTIC"/>
    <property type="match status" value="1"/>
</dbReference>
<organism evidence="1 3">
    <name type="scientific">Ficus carica</name>
    <name type="common">Common fig</name>
    <dbReference type="NCBI Taxonomy" id="3494"/>
    <lineage>
        <taxon>Eukaryota</taxon>
        <taxon>Viridiplantae</taxon>
        <taxon>Streptophyta</taxon>
        <taxon>Embryophyta</taxon>
        <taxon>Tracheophyta</taxon>
        <taxon>Spermatophyta</taxon>
        <taxon>Magnoliopsida</taxon>
        <taxon>eudicotyledons</taxon>
        <taxon>Gunneridae</taxon>
        <taxon>Pentapetalae</taxon>
        <taxon>rosids</taxon>
        <taxon>fabids</taxon>
        <taxon>Rosales</taxon>
        <taxon>Moraceae</taxon>
        <taxon>Ficeae</taxon>
        <taxon>Ficus</taxon>
    </lineage>
</organism>
<proteinExistence type="predicted"/>
<comment type="caution">
    <text evidence="1">The sequence shown here is derived from an EMBL/GenBank/DDBJ whole genome shotgun (WGS) entry which is preliminary data.</text>
</comment>
<dbReference type="Proteomes" id="UP001187192">
    <property type="component" value="Unassembled WGS sequence"/>
</dbReference>
<evidence type="ECO:0000313" key="2">
    <source>
        <dbReference type="EMBL" id="GMN68118.1"/>
    </source>
</evidence>
<dbReference type="EMBL" id="BTGU01000555">
    <property type="protein sequence ID" value="GMN68113.1"/>
    <property type="molecule type" value="Genomic_DNA"/>
</dbReference>
<reference evidence="1" key="1">
    <citation type="submission" date="2023-07" db="EMBL/GenBank/DDBJ databases">
        <title>draft genome sequence of fig (Ficus carica).</title>
        <authorList>
            <person name="Takahashi T."/>
            <person name="Nishimura K."/>
        </authorList>
    </citation>
    <scope>NUCLEOTIDE SEQUENCE</scope>
</reference>
<keyword evidence="3" id="KW-1185">Reference proteome</keyword>
<name>A0AA88E6L2_FICCA</name>
<protein>
    <submittedName>
        <fullName evidence="1">Uncharacterized protein</fullName>
    </submittedName>
</protein>
<dbReference type="AlphaFoldDB" id="A0AA88E6L2"/>
<sequence length="130" mass="14216">MTGSCRVRVTVSCRVRVAGRVADCSKPVILLKSSFTTISTPRHFRSSQPPPRFIPKASSSSSSLCRRLFIVETTTVSLSLATPFLGPVQPAKSEDALSEWERVYLPIDPGVVLLDIAFVPDELNHGLFLT</sequence>